<dbReference type="EMBL" id="JACEIK010000164">
    <property type="protein sequence ID" value="MCD7451365.1"/>
    <property type="molecule type" value="Genomic_DNA"/>
</dbReference>
<feature type="region of interest" description="Disordered" evidence="1">
    <location>
        <begin position="236"/>
        <end position="258"/>
    </location>
</feature>
<proteinExistence type="predicted"/>
<keyword evidence="3" id="KW-1185">Reference proteome</keyword>
<feature type="compositionally biased region" description="Pro residues" evidence="1">
    <location>
        <begin position="238"/>
        <end position="250"/>
    </location>
</feature>
<comment type="caution">
    <text evidence="2">The sequence shown here is derived from an EMBL/GenBank/DDBJ whole genome shotgun (WGS) entry which is preliminary data.</text>
</comment>
<protein>
    <submittedName>
        <fullName evidence="2">Uncharacterized protein</fullName>
    </submittedName>
</protein>
<reference evidence="2 3" key="1">
    <citation type="journal article" date="2021" name="BMC Genomics">
        <title>Datura genome reveals duplications of psychoactive alkaloid biosynthetic genes and high mutation rate following tissue culture.</title>
        <authorList>
            <person name="Rajewski A."/>
            <person name="Carter-House D."/>
            <person name="Stajich J."/>
            <person name="Litt A."/>
        </authorList>
    </citation>
    <scope>NUCLEOTIDE SEQUENCE [LARGE SCALE GENOMIC DNA]</scope>
    <source>
        <strain evidence="2">AR-01</strain>
    </source>
</reference>
<accession>A0ABS8RX28</accession>
<name>A0ABS8RX28_DATST</name>
<evidence type="ECO:0000313" key="3">
    <source>
        <dbReference type="Proteomes" id="UP000823775"/>
    </source>
</evidence>
<organism evidence="2 3">
    <name type="scientific">Datura stramonium</name>
    <name type="common">Jimsonweed</name>
    <name type="synonym">Common thornapple</name>
    <dbReference type="NCBI Taxonomy" id="4076"/>
    <lineage>
        <taxon>Eukaryota</taxon>
        <taxon>Viridiplantae</taxon>
        <taxon>Streptophyta</taxon>
        <taxon>Embryophyta</taxon>
        <taxon>Tracheophyta</taxon>
        <taxon>Spermatophyta</taxon>
        <taxon>Magnoliopsida</taxon>
        <taxon>eudicotyledons</taxon>
        <taxon>Gunneridae</taxon>
        <taxon>Pentapetalae</taxon>
        <taxon>asterids</taxon>
        <taxon>lamiids</taxon>
        <taxon>Solanales</taxon>
        <taxon>Solanaceae</taxon>
        <taxon>Solanoideae</taxon>
        <taxon>Datureae</taxon>
        <taxon>Datura</taxon>
    </lineage>
</organism>
<gene>
    <name evidence="2" type="ORF">HAX54_011294</name>
</gene>
<evidence type="ECO:0000256" key="1">
    <source>
        <dbReference type="SAM" id="MobiDB-lite"/>
    </source>
</evidence>
<sequence length="258" mass="28844">MSNIDAPTSPSDEIQRIAHIRFRLAGMEKYHMSFKEKWSIHAKTQLENTIKVPIEVEILIAFIMDHMHINVGEINVDQFKRRAKQQATSLPYSILVSMLCVWASCPLFRPLDKTVRAHGMITLDTKTDKDASALKKAKGTQNMTQPPTPMPSSTTEGQYQVAKVLASTPTDLLKITQMAQAHESQIVKLAKVIPYMIQQVIKKAMQPATDNLRGLYATVEVLENDMIALRKDVATLTRPPPTSNLTPPEPAAVTPQFE</sequence>
<evidence type="ECO:0000313" key="2">
    <source>
        <dbReference type="EMBL" id="MCD7451365.1"/>
    </source>
</evidence>
<feature type="compositionally biased region" description="Low complexity" evidence="1">
    <location>
        <begin position="140"/>
        <end position="155"/>
    </location>
</feature>
<feature type="region of interest" description="Disordered" evidence="1">
    <location>
        <begin position="136"/>
        <end position="155"/>
    </location>
</feature>
<dbReference type="Proteomes" id="UP000823775">
    <property type="component" value="Unassembled WGS sequence"/>
</dbReference>